<dbReference type="RefSeq" id="XP_003670892.1">
    <property type="nucleotide sequence ID" value="XM_003670844.1"/>
</dbReference>
<organism evidence="5 6">
    <name type="scientific">Naumovozyma dairenensis (strain ATCC 10597 / BCRC 20456 / CBS 421 / NBRC 0211 / NRRL Y-12639)</name>
    <name type="common">Saccharomyces dairenensis</name>
    <dbReference type="NCBI Taxonomy" id="1071378"/>
    <lineage>
        <taxon>Eukaryota</taxon>
        <taxon>Fungi</taxon>
        <taxon>Dikarya</taxon>
        <taxon>Ascomycota</taxon>
        <taxon>Saccharomycotina</taxon>
        <taxon>Saccharomycetes</taxon>
        <taxon>Saccharomycetales</taxon>
        <taxon>Saccharomycetaceae</taxon>
        <taxon>Naumovozyma</taxon>
    </lineage>
</organism>
<dbReference type="InterPro" id="IPR014756">
    <property type="entry name" value="Ig_E-set"/>
</dbReference>
<dbReference type="HOGENOM" id="CLU_700370_0_0_1"/>
<dbReference type="GO" id="GO:0005634">
    <property type="term" value="C:nucleus"/>
    <property type="evidence" value="ECO:0007669"/>
    <property type="project" value="TreeGrafter"/>
</dbReference>
<feature type="region of interest" description="Disordered" evidence="3">
    <location>
        <begin position="321"/>
        <end position="461"/>
    </location>
</feature>
<reference evidence="5 6" key="1">
    <citation type="journal article" date="2011" name="Proc. Natl. Acad. Sci. U.S.A.">
        <title>Evolutionary erosion of yeast sex chromosomes by mating-type switching accidents.</title>
        <authorList>
            <person name="Gordon J.L."/>
            <person name="Armisen D."/>
            <person name="Proux-Wera E."/>
            <person name="Oheigeartaigh S.S."/>
            <person name="Byrne K.P."/>
            <person name="Wolfe K.H."/>
        </authorList>
    </citation>
    <scope>NUCLEOTIDE SEQUENCE [LARGE SCALE GENOMIC DNA]</scope>
    <source>
        <strain evidence="6">ATCC 10597 / BCRC 20456 / CBS 421 / NBRC 0211 / NRRL Y-12639</strain>
    </source>
</reference>
<dbReference type="CDD" id="cd02859">
    <property type="entry name" value="E_set_AMPKbeta_like_N"/>
    <property type="match status" value="1"/>
</dbReference>
<feature type="compositionally biased region" description="Basic and acidic residues" evidence="3">
    <location>
        <begin position="235"/>
        <end position="246"/>
    </location>
</feature>
<dbReference type="SUPFAM" id="SSF81296">
    <property type="entry name" value="E set domains"/>
    <property type="match status" value="1"/>
</dbReference>
<dbReference type="STRING" id="1071378.G0WCY8"/>
<dbReference type="OrthoDB" id="5976022at2759"/>
<dbReference type="GO" id="GO:0031588">
    <property type="term" value="C:nucleotide-activated protein kinase complex"/>
    <property type="evidence" value="ECO:0007669"/>
    <property type="project" value="TreeGrafter"/>
</dbReference>
<evidence type="ECO:0000313" key="5">
    <source>
        <dbReference type="EMBL" id="CCD25649.1"/>
    </source>
</evidence>
<dbReference type="Gene3D" id="2.60.40.10">
    <property type="entry name" value="Immunoglobulins"/>
    <property type="match status" value="1"/>
</dbReference>
<accession>G0WCY8</accession>
<evidence type="ECO:0000256" key="3">
    <source>
        <dbReference type="SAM" id="MobiDB-lite"/>
    </source>
</evidence>
<evidence type="ECO:0000256" key="2">
    <source>
        <dbReference type="ARBA" id="ARBA00038216"/>
    </source>
</evidence>
<evidence type="ECO:0000313" key="6">
    <source>
        <dbReference type="Proteomes" id="UP000000689"/>
    </source>
</evidence>
<dbReference type="Pfam" id="PF16561">
    <property type="entry name" value="AMPK1_CBM"/>
    <property type="match status" value="1"/>
</dbReference>
<name>G0WCY8_NAUDC</name>
<dbReference type="PANTHER" id="PTHR10343:SF81">
    <property type="entry name" value="CRUCIFORM DNA-RECOGNIZING PROTEIN 1-RELATED"/>
    <property type="match status" value="1"/>
</dbReference>
<dbReference type="KEGG" id="ndi:NDAI_0F03310"/>
<dbReference type="Proteomes" id="UP000000689">
    <property type="component" value="Chromosome 6"/>
</dbReference>
<keyword evidence="1" id="KW-0597">Phosphoprotein</keyword>
<feature type="compositionally biased region" description="Basic and acidic residues" evidence="3">
    <location>
        <begin position="373"/>
        <end position="418"/>
    </location>
</feature>
<dbReference type="PANTHER" id="PTHR10343">
    <property type="entry name" value="5'-AMP-ACTIVATED PROTEIN KINASE , BETA SUBUNIT"/>
    <property type="match status" value="1"/>
</dbReference>
<keyword evidence="6" id="KW-1185">Reference proteome</keyword>
<feature type="region of interest" description="Disordered" evidence="3">
    <location>
        <begin position="210"/>
        <end position="250"/>
    </location>
</feature>
<dbReference type="OMA" id="DDWKGSI"/>
<proteinExistence type="inferred from homology"/>
<dbReference type="AlphaFoldDB" id="G0WCY8"/>
<comment type="similarity">
    <text evidence="2">Belongs to the CRP1/MDG1 family.</text>
</comment>
<dbReference type="EMBL" id="HE580272">
    <property type="protein sequence ID" value="CCD25649.1"/>
    <property type="molecule type" value="Genomic_DNA"/>
</dbReference>
<sequence length="461" mass="51631">MSSIIIEFPFVWSEGHPKEVTVTGPFDDWKGSIHMIKDELTGSFSAEFPIEIDGRDGTFIFKFIVDGHWLINPVYKSIYDDNGNQNNYISIEDVENYIQNEDPAVEVDVIGPNEEEELKIIGRKMDRLNDDVQVVEETIISADKVTGGSNFNISGQDESQKVLEEEVGKQEKVQNEISVENAEIVNEIEDIEPTTINELAIKPLDKPDLKNDVIQESDGKDTLTPKEIPVLSQKSQEKTEKADSKAPGRKKFKVRKTFRKNRITGERVVVSQEIIEIKDDEDLTDDGSLIEEIPHHSKEASPYLQPPVNNIDDVTEDVKKAEVKEPVPQIKEGAERELKNNDKPIIGNDDIAIASQEAVENDNTSEISPAEGLDEKKDGSHKTKNTETDEKQPTKRTSISEKPEAKDIAFKPVKDTKTKSSKKLSISNAVNKPIDKVHSSSQTNSKTTKKGMFGKLKKIIP</sequence>
<dbReference type="InterPro" id="IPR013783">
    <property type="entry name" value="Ig-like_fold"/>
</dbReference>
<feature type="compositionally biased region" description="Basic and acidic residues" evidence="3">
    <location>
        <begin position="210"/>
        <end position="224"/>
    </location>
</feature>
<feature type="compositionally biased region" description="Basic and acidic residues" evidence="3">
    <location>
        <begin position="332"/>
        <end position="342"/>
    </location>
</feature>
<dbReference type="InterPro" id="IPR032640">
    <property type="entry name" value="AMPK1_CBM"/>
</dbReference>
<evidence type="ECO:0000256" key="1">
    <source>
        <dbReference type="ARBA" id="ARBA00022553"/>
    </source>
</evidence>
<evidence type="ECO:0000259" key="4">
    <source>
        <dbReference type="Pfam" id="PF16561"/>
    </source>
</evidence>
<gene>
    <name evidence="5" type="primary">NDAI0F03310</name>
    <name evidence="5" type="ordered locus">NDAI_0F03310</name>
</gene>
<dbReference type="eggNOG" id="KOG1616">
    <property type="taxonomic scope" value="Eukaryota"/>
</dbReference>
<dbReference type="GeneID" id="11496987"/>
<feature type="domain" description="AMP-activated protein kinase glycogen-binding" evidence="4">
    <location>
        <begin position="9"/>
        <end position="93"/>
    </location>
</feature>
<protein>
    <recommendedName>
        <fullName evidence="4">AMP-activated protein kinase glycogen-binding domain-containing protein</fullName>
    </recommendedName>
</protein>
<dbReference type="GO" id="GO:0005737">
    <property type="term" value="C:cytoplasm"/>
    <property type="evidence" value="ECO:0007669"/>
    <property type="project" value="TreeGrafter"/>
</dbReference>
<dbReference type="GO" id="GO:0019901">
    <property type="term" value="F:protein kinase binding"/>
    <property type="evidence" value="ECO:0007669"/>
    <property type="project" value="TreeGrafter"/>
</dbReference>
<dbReference type="InterPro" id="IPR050827">
    <property type="entry name" value="CRP1_MDG1_kinase"/>
</dbReference>
<dbReference type="GO" id="GO:0007165">
    <property type="term" value="P:signal transduction"/>
    <property type="evidence" value="ECO:0007669"/>
    <property type="project" value="TreeGrafter"/>
</dbReference>